<name>A0A4C1WWL7_EUMVA</name>
<protein>
    <submittedName>
        <fullName evidence="1">Uncharacterized protein</fullName>
    </submittedName>
</protein>
<evidence type="ECO:0000313" key="2">
    <source>
        <dbReference type="Proteomes" id="UP000299102"/>
    </source>
</evidence>
<sequence>MHELLNVYTVRRARSETWRSTVCADPGCAGVRHSRIPVCGPSAAAAIDRARALAQLRVCGEEQKNQPSQTYRNIRNSTTAISVTMFILYKVKYGISNALVR</sequence>
<gene>
    <name evidence="1" type="ORF">EVAR_43057_1</name>
</gene>
<dbReference type="AlphaFoldDB" id="A0A4C1WWL7"/>
<reference evidence="1 2" key="1">
    <citation type="journal article" date="2019" name="Commun. Biol.">
        <title>The bagworm genome reveals a unique fibroin gene that provides high tensile strength.</title>
        <authorList>
            <person name="Kono N."/>
            <person name="Nakamura H."/>
            <person name="Ohtoshi R."/>
            <person name="Tomita M."/>
            <person name="Numata K."/>
            <person name="Arakawa K."/>
        </authorList>
    </citation>
    <scope>NUCLEOTIDE SEQUENCE [LARGE SCALE GENOMIC DNA]</scope>
</reference>
<evidence type="ECO:0000313" key="1">
    <source>
        <dbReference type="EMBL" id="GBP55303.1"/>
    </source>
</evidence>
<organism evidence="1 2">
    <name type="scientific">Eumeta variegata</name>
    <name type="common">Bagworm moth</name>
    <name type="synonym">Eumeta japonica</name>
    <dbReference type="NCBI Taxonomy" id="151549"/>
    <lineage>
        <taxon>Eukaryota</taxon>
        <taxon>Metazoa</taxon>
        <taxon>Ecdysozoa</taxon>
        <taxon>Arthropoda</taxon>
        <taxon>Hexapoda</taxon>
        <taxon>Insecta</taxon>
        <taxon>Pterygota</taxon>
        <taxon>Neoptera</taxon>
        <taxon>Endopterygota</taxon>
        <taxon>Lepidoptera</taxon>
        <taxon>Glossata</taxon>
        <taxon>Ditrysia</taxon>
        <taxon>Tineoidea</taxon>
        <taxon>Psychidae</taxon>
        <taxon>Oiketicinae</taxon>
        <taxon>Eumeta</taxon>
    </lineage>
</organism>
<dbReference type="Proteomes" id="UP000299102">
    <property type="component" value="Unassembled WGS sequence"/>
</dbReference>
<comment type="caution">
    <text evidence="1">The sequence shown here is derived from an EMBL/GenBank/DDBJ whole genome shotgun (WGS) entry which is preliminary data.</text>
</comment>
<accession>A0A4C1WWL7</accession>
<dbReference type="EMBL" id="BGZK01000665">
    <property type="protein sequence ID" value="GBP55303.1"/>
    <property type="molecule type" value="Genomic_DNA"/>
</dbReference>
<keyword evidence="2" id="KW-1185">Reference proteome</keyword>
<proteinExistence type="predicted"/>